<dbReference type="RefSeq" id="WP_156666611.1">
    <property type="nucleotide sequence ID" value="NZ_CACRUO010000026.1"/>
</dbReference>
<sequence>MELFTTKDNTTLNYITKGSGQPVVLIHSAFENYSIFDDIATQLSYDYQVVSVDLRGHGYSDKPLNIDFADYVEDIKDLLDYLYIKHAFFIGQELGGTIAADFASKYAEYSDGIILINPATLQAELPEARLYRKYADQIRTLEENKQQKFLDKHTYGSPKKAGKMLKHFSDTLTLMTRLEKEAVTKSFEQTEIDLDLHQIKAPALIIVGKYDERLTPQELDTYTKGIAQAQVETFEHSGLYPMGEEKKAFLETVTAFINVNEVLEDEQKRVTTQQ</sequence>
<dbReference type="InterPro" id="IPR029058">
    <property type="entry name" value="AB_hydrolase_fold"/>
</dbReference>
<evidence type="ECO:0000259" key="2">
    <source>
        <dbReference type="Pfam" id="PF00561"/>
    </source>
</evidence>
<accession>A0A6N3AN59</accession>
<dbReference type="PRINTS" id="PR00111">
    <property type="entry name" value="ABHYDROLASE"/>
</dbReference>
<dbReference type="GO" id="GO:0016787">
    <property type="term" value="F:hydrolase activity"/>
    <property type="evidence" value="ECO:0007669"/>
    <property type="project" value="UniProtKB-KW"/>
</dbReference>
<feature type="domain" description="AB hydrolase-1" evidence="2">
    <location>
        <begin position="22"/>
        <end position="238"/>
    </location>
</feature>
<dbReference type="Pfam" id="PF00561">
    <property type="entry name" value="Abhydrolase_1"/>
    <property type="match status" value="1"/>
</dbReference>
<dbReference type="SUPFAM" id="SSF53474">
    <property type="entry name" value="alpha/beta-Hydrolases"/>
    <property type="match status" value="1"/>
</dbReference>
<dbReference type="AlphaFoldDB" id="A0A6N3AN59"/>
<gene>
    <name evidence="3" type="primary">cpo</name>
    <name evidence="3" type="ORF">SSLFYP27_00996</name>
</gene>
<dbReference type="InterPro" id="IPR050266">
    <property type="entry name" value="AB_hydrolase_sf"/>
</dbReference>
<dbReference type="EMBL" id="CACRUO010000026">
    <property type="protein sequence ID" value="VYT93011.1"/>
    <property type="molecule type" value="Genomic_DNA"/>
</dbReference>
<dbReference type="GO" id="GO:0016020">
    <property type="term" value="C:membrane"/>
    <property type="evidence" value="ECO:0007669"/>
    <property type="project" value="TreeGrafter"/>
</dbReference>
<keyword evidence="1" id="KW-0378">Hydrolase</keyword>
<organism evidence="3">
    <name type="scientific">Staphylococcus simulans</name>
    <dbReference type="NCBI Taxonomy" id="1286"/>
    <lineage>
        <taxon>Bacteria</taxon>
        <taxon>Bacillati</taxon>
        <taxon>Bacillota</taxon>
        <taxon>Bacilli</taxon>
        <taxon>Bacillales</taxon>
        <taxon>Staphylococcaceae</taxon>
        <taxon>Staphylococcus</taxon>
    </lineage>
</organism>
<dbReference type="InterPro" id="IPR000073">
    <property type="entry name" value="AB_hydrolase_1"/>
</dbReference>
<dbReference type="PANTHER" id="PTHR43798">
    <property type="entry name" value="MONOACYLGLYCEROL LIPASE"/>
    <property type="match status" value="1"/>
</dbReference>
<keyword evidence="3" id="KW-0560">Oxidoreductase</keyword>
<reference evidence="3" key="1">
    <citation type="submission" date="2019-11" db="EMBL/GenBank/DDBJ databases">
        <authorList>
            <person name="Feng L."/>
        </authorList>
    </citation>
    <scope>NUCLEOTIDE SEQUENCE</scope>
    <source>
        <strain evidence="3">SsimulansLFYP27</strain>
    </source>
</reference>
<evidence type="ECO:0000313" key="3">
    <source>
        <dbReference type="EMBL" id="VYT93011.1"/>
    </source>
</evidence>
<evidence type="ECO:0000256" key="1">
    <source>
        <dbReference type="ARBA" id="ARBA00022801"/>
    </source>
</evidence>
<dbReference type="Gene3D" id="3.40.50.1820">
    <property type="entry name" value="alpha/beta hydrolase"/>
    <property type="match status" value="1"/>
</dbReference>
<dbReference type="PANTHER" id="PTHR43798:SF31">
    <property type="entry name" value="AB HYDROLASE SUPERFAMILY PROTEIN YCLE"/>
    <property type="match status" value="1"/>
</dbReference>
<keyword evidence="3" id="KW-0575">Peroxidase</keyword>
<protein>
    <submittedName>
        <fullName evidence="3">Non-heme chloroperoxidase</fullName>
        <ecNumber evidence="3">1.11.1.10</ecNumber>
    </submittedName>
</protein>
<proteinExistence type="predicted"/>
<dbReference type="EC" id="1.11.1.10" evidence="3"/>
<dbReference type="GO" id="GO:0016691">
    <property type="term" value="F:chloride peroxidase activity"/>
    <property type="evidence" value="ECO:0007669"/>
    <property type="project" value="UniProtKB-EC"/>
</dbReference>
<name>A0A6N3AN59_STASI</name>